<feature type="region of interest" description="Disordered" evidence="1">
    <location>
        <begin position="86"/>
        <end position="105"/>
    </location>
</feature>
<dbReference type="EMBL" id="JMCC02000008">
    <property type="protein sequence ID" value="KIG18807.1"/>
    <property type="molecule type" value="Genomic_DNA"/>
</dbReference>
<dbReference type="InterPro" id="IPR010979">
    <property type="entry name" value="Ribosomal_uS13-like_H2TH"/>
</dbReference>
<dbReference type="Proteomes" id="UP000031599">
    <property type="component" value="Unassembled WGS sequence"/>
</dbReference>
<name>A0A0C2DGL3_9BACT</name>
<dbReference type="GO" id="GO:0003676">
    <property type="term" value="F:nucleic acid binding"/>
    <property type="evidence" value="ECO:0007669"/>
    <property type="project" value="InterPro"/>
</dbReference>
<protein>
    <submittedName>
        <fullName evidence="2">Uncharacterized protein</fullName>
    </submittedName>
</protein>
<sequence>MLRAGNHTLERALTDPRVFDGIGSAYSDEILHAAKLVGPLEIYRERANGTLDLERESLHICDGSGRICGVETWPGADHLELPLRRSLGGRSSQPRSATLPTGRFGNGNLASLPQFFASFKKGSVRQGADTYPCKDIITCFKTDDEPSD</sequence>
<evidence type="ECO:0000256" key="1">
    <source>
        <dbReference type="SAM" id="MobiDB-lite"/>
    </source>
</evidence>
<organism evidence="2 3">
    <name type="scientific">Enhygromyxa salina</name>
    <dbReference type="NCBI Taxonomy" id="215803"/>
    <lineage>
        <taxon>Bacteria</taxon>
        <taxon>Pseudomonadati</taxon>
        <taxon>Myxococcota</taxon>
        <taxon>Polyangia</taxon>
        <taxon>Nannocystales</taxon>
        <taxon>Nannocystaceae</taxon>
        <taxon>Enhygromyxa</taxon>
    </lineage>
</organism>
<evidence type="ECO:0000313" key="3">
    <source>
        <dbReference type="Proteomes" id="UP000031599"/>
    </source>
</evidence>
<dbReference type="RefSeq" id="WP_052546579.1">
    <property type="nucleotide sequence ID" value="NZ_JMCC02000008.1"/>
</dbReference>
<feature type="compositionally biased region" description="Polar residues" evidence="1">
    <location>
        <begin position="89"/>
        <end position="99"/>
    </location>
</feature>
<reference evidence="2 3" key="1">
    <citation type="submission" date="2014-12" db="EMBL/GenBank/DDBJ databases">
        <title>Genome assembly of Enhygromyxa salina DSM 15201.</title>
        <authorList>
            <person name="Sharma G."/>
            <person name="Subramanian S."/>
        </authorList>
    </citation>
    <scope>NUCLEOTIDE SEQUENCE [LARGE SCALE GENOMIC DNA]</scope>
    <source>
        <strain evidence="2 3">DSM 15201</strain>
    </source>
</reference>
<gene>
    <name evidence="2" type="ORF">DB30_07143</name>
</gene>
<dbReference type="AlphaFoldDB" id="A0A0C2DGL3"/>
<evidence type="ECO:0000313" key="2">
    <source>
        <dbReference type="EMBL" id="KIG18807.1"/>
    </source>
</evidence>
<dbReference type="SUPFAM" id="SSF46946">
    <property type="entry name" value="S13-like H2TH domain"/>
    <property type="match status" value="1"/>
</dbReference>
<proteinExistence type="predicted"/>
<comment type="caution">
    <text evidence="2">The sequence shown here is derived from an EMBL/GenBank/DDBJ whole genome shotgun (WGS) entry which is preliminary data.</text>
</comment>
<accession>A0A0C2DGL3</accession>